<dbReference type="AlphaFoldDB" id="A0A1V9ZLI9"/>
<dbReference type="Proteomes" id="UP000243579">
    <property type="component" value="Unassembled WGS sequence"/>
</dbReference>
<organism evidence="1 2">
    <name type="scientific">Achlya hypogyna</name>
    <name type="common">Oomycete</name>
    <name type="synonym">Protoachlya hypogyna</name>
    <dbReference type="NCBI Taxonomy" id="1202772"/>
    <lineage>
        <taxon>Eukaryota</taxon>
        <taxon>Sar</taxon>
        <taxon>Stramenopiles</taxon>
        <taxon>Oomycota</taxon>
        <taxon>Saprolegniomycetes</taxon>
        <taxon>Saprolegniales</taxon>
        <taxon>Achlyaceae</taxon>
        <taxon>Achlya</taxon>
    </lineage>
</organism>
<gene>
    <name evidence="1" type="ORF">ACHHYP_07753</name>
</gene>
<comment type="caution">
    <text evidence="1">The sequence shown here is derived from an EMBL/GenBank/DDBJ whole genome shotgun (WGS) entry which is preliminary data.</text>
</comment>
<reference evidence="1 2" key="1">
    <citation type="journal article" date="2014" name="Genome Biol. Evol.">
        <title>The secreted proteins of Achlya hypogyna and Thraustotheca clavata identify the ancestral oomycete secretome and reveal gene acquisitions by horizontal gene transfer.</title>
        <authorList>
            <person name="Misner I."/>
            <person name="Blouin N."/>
            <person name="Leonard G."/>
            <person name="Richards T.A."/>
            <person name="Lane C.E."/>
        </authorList>
    </citation>
    <scope>NUCLEOTIDE SEQUENCE [LARGE SCALE GENOMIC DNA]</scope>
    <source>
        <strain evidence="1 2">ATCC 48635</strain>
    </source>
</reference>
<evidence type="ECO:0000313" key="2">
    <source>
        <dbReference type="Proteomes" id="UP000243579"/>
    </source>
</evidence>
<proteinExistence type="predicted"/>
<evidence type="ECO:0000313" key="1">
    <source>
        <dbReference type="EMBL" id="OQR98858.1"/>
    </source>
</evidence>
<keyword evidence="2" id="KW-1185">Reference proteome</keyword>
<name>A0A1V9ZLI9_ACHHY</name>
<sequence>MDHHHPQAATMQTYPSGDYWSTQSVRSAIAASPARSRASTWDSVFSLDALPRPSGLHPHLDEPTKEVKGNVLAIETPKDWCRGQAAEVIWTTVDPAFNAAVLRIEVCNKAWDVPTTIAEHAPNTGCFEWKRVHWGMPIQGDYFIKVYAVSELGVLELVAQSPLFAIVQ</sequence>
<dbReference type="EMBL" id="JNBR01000078">
    <property type="protein sequence ID" value="OQR98858.1"/>
    <property type="molecule type" value="Genomic_DNA"/>
</dbReference>
<dbReference type="OrthoDB" id="73372at2759"/>
<accession>A0A1V9ZLI9</accession>
<protein>
    <submittedName>
        <fullName evidence="1">Uncharacterized protein</fullName>
    </submittedName>
</protein>